<evidence type="ECO:0000256" key="5">
    <source>
        <dbReference type="ARBA" id="ARBA00023136"/>
    </source>
</evidence>
<dbReference type="AlphaFoldDB" id="A0A1D1YQZ5"/>
<evidence type="ECO:0000256" key="1">
    <source>
        <dbReference type="ARBA" id="ARBA00004141"/>
    </source>
</evidence>
<feature type="non-terminal residue" evidence="8">
    <location>
        <position position="1"/>
    </location>
</feature>
<feature type="transmembrane region" description="Helical" evidence="6">
    <location>
        <begin position="305"/>
        <end position="323"/>
    </location>
</feature>
<dbReference type="GO" id="GO:0005886">
    <property type="term" value="C:plasma membrane"/>
    <property type="evidence" value="ECO:0007669"/>
    <property type="project" value="UniProtKB-SubCell"/>
</dbReference>
<dbReference type="PANTHER" id="PTHR12385:SF98">
    <property type="entry name" value="CHOLINE TRANSPORTER-LIKE PROTEIN"/>
    <property type="match status" value="1"/>
</dbReference>
<evidence type="ECO:0000256" key="2">
    <source>
        <dbReference type="ARBA" id="ARBA00007168"/>
    </source>
</evidence>
<evidence type="ECO:0000256" key="6">
    <source>
        <dbReference type="RuleBase" id="RU368066"/>
    </source>
</evidence>
<keyword evidence="3 6" id="KW-0812">Transmembrane</keyword>
<sequence length="599" mass="65719">LNPPDQIPSRLPRLPQSGNLTALAAMDGGSSGDGPPARNDHHPPASPSAPNLSQPLLPKQLPPAGFSLIEEFEGKHPAAGPSDDESAQYPPISFHRGPRACRDLPFLALFLLLSAATFVLGIYAVARRNPNFSRVSSFSFDPDSASCVRATSSGADPPPWLLRPGSSPYGSSVSAATVVNDLVWTLVITLVLSFPMVLALLWLLRHYAKQVVYASLPFFVLVPTFFDVYWFVACTLSDGCREAFPLAYRILALVFVFLLIGILAWIIVANWHRVELTIRIIGVAANALSHNMGLLAVLPSLTLGLVIYFVPVVVFLVFVRWNGRIVPRRGSDEGYHCVWKQESWVPAYYTLGILTMLWSLTTMVEAQVYVISGTVAQWYFCKEGEKPRRSIRSSLRNAFGPSFGTVCFSGLIMAAVRVVRAIVDGAKREDRATGIVMVIFQCCTNIFLSAIDFVNKFTINFAAITGEGYCSSAKMTYELLKRNLLSAVFVETVSTRILAGIIFVLSAAYAIVVCAILKAVSSLDVLSYLVAVAAWLLLIAVLGFFVHVLDNVIDTVYVCYAIDRDKREVCKQVVHEVYFLLPISRNDRSSLATRSPLLV</sequence>
<evidence type="ECO:0000256" key="4">
    <source>
        <dbReference type="ARBA" id="ARBA00022989"/>
    </source>
</evidence>
<feature type="transmembrane region" description="Helical" evidence="6">
    <location>
        <begin position="211"/>
        <end position="232"/>
    </location>
</feature>
<feature type="transmembrane region" description="Helical" evidence="6">
    <location>
        <begin position="280"/>
        <end position="299"/>
    </location>
</feature>
<feature type="transmembrane region" description="Helical" evidence="6">
    <location>
        <begin position="247"/>
        <end position="268"/>
    </location>
</feature>
<name>A0A1D1YQZ5_9ARAE</name>
<keyword evidence="5 6" id="KW-0472">Membrane</keyword>
<feature type="transmembrane region" description="Helical" evidence="6">
    <location>
        <begin position="529"/>
        <end position="549"/>
    </location>
</feature>
<feature type="transmembrane region" description="Helical" evidence="6">
    <location>
        <begin position="497"/>
        <end position="517"/>
    </location>
</feature>
<feature type="transmembrane region" description="Helical" evidence="6">
    <location>
        <begin position="398"/>
        <end position="419"/>
    </location>
</feature>
<evidence type="ECO:0000313" key="8">
    <source>
        <dbReference type="EMBL" id="JAT57051.1"/>
    </source>
</evidence>
<organism evidence="8">
    <name type="scientific">Anthurium amnicola</name>
    <dbReference type="NCBI Taxonomy" id="1678845"/>
    <lineage>
        <taxon>Eukaryota</taxon>
        <taxon>Viridiplantae</taxon>
        <taxon>Streptophyta</taxon>
        <taxon>Embryophyta</taxon>
        <taxon>Tracheophyta</taxon>
        <taxon>Spermatophyta</taxon>
        <taxon>Magnoliopsida</taxon>
        <taxon>Liliopsida</taxon>
        <taxon>Araceae</taxon>
        <taxon>Pothoideae</taxon>
        <taxon>Potheae</taxon>
        <taxon>Anthurium</taxon>
    </lineage>
</organism>
<reference evidence="8" key="1">
    <citation type="submission" date="2015-07" db="EMBL/GenBank/DDBJ databases">
        <title>Transcriptome Assembly of Anthurium amnicola.</title>
        <authorList>
            <person name="Suzuki J."/>
        </authorList>
    </citation>
    <scope>NUCLEOTIDE SEQUENCE</scope>
</reference>
<gene>
    <name evidence="8" type="primary">DDB_G0288717_4</name>
    <name evidence="8" type="ORF">g.36927</name>
</gene>
<protein>
    <recommendedName>
        <fullName evidence="6">Choline transporter-like protein</fullName>
    </recommendedName>
</protein>
<dbReference type="GO" id="GO:0022857">
    <property type="term" value="F:transmembrane transporter activity"/>
    <property type="evidence" value="ECO:0007669"/>
    <property type="project" value="UniProtKB-UniRule"/>
</dbReference>
<feature type="transmembrane region" description="Helical" evidence="6">
    <location>
        <begin position="182"/>
        <end position="204"/>
    </location>
</feature>
<proteinExistence type="inferred from homology"/>
<keyword evidence="4 6" id="KW-1133">Transmembrane helix</keyword>
<accession>A0A1D1YQZ5</accession>
<feature type="region of interest" description="Disordered" evidence="7">
    <location>
        <begin position="1"/>
        <end position="57"/>
    </location>
</feature>
<feature type="transmembrane region" description="Helical" evidence="6">
    <location>
        <begin position="431"/>
        <end position="451"/>
    </location>
</feature>
<comment type="similarity">
    <text evidence="2 6">Belongs to the CTL (choline transporter-like) family.</text>
</comment>
<dbReference type="PANTHER" id="PTHR12385">
    <property type="entry name" value="CHOLINE TRANSPORTER-LIKE (SLC FAMILY 44)"/>
    <property type="match status" value="1"/>
</dbReference>
<evidence type="ECO:0000256" key="7">
    <source>
        <dbReference type="SAM" id="MobiDB-lite"/>
    </source>
</evidence>
<comment type="subcellular location">
    <subcellularLocation>
        <location evidence="6">Cell membrane</location>
        <topology evidence="6">Multi-pass membrane protein</topology>
    </subcellularLocation>
    <subcellularLocation>
        <location evidence="1">Membrane</location>
        <topology evidence="1">Multi-pass membrane protein</topology>
    </subcellularLocation>
</comment>
<feature type="transmembrane region" description="Helical" evidence="6">
    <location>
        <begin position="104"/>
        <end position="126"/>
    </location>
</feature>
<dbReference type="Pfam" id="PF04515">
    <property type="entry name" value="Choline_transpo"/>
    <property type="match status" value="1"/>
</dbReference>
<dbReference type="InterPro" id="IPR007603">
    <property type="entry name" value="Choline_transptr-like"/>
</dbReference>
<dbReference type="EMBL" id="GDJX01010885">
    <property type="protein sequence ID" value="JAT57051.1"/>
    <property type="molecule type" value="Transcribed_RNA"/>
</dbReference>
<comment type="function">
    <text evidence="6">Choline transporter.</text>
</comment>
<feature type="transmembrane region" description="Helical" evidence="6">
    <location>
        <begin position="344"/>
        <end position="364"/>
    </location>
</feature>
<evidence type="ECO:0000256" key="3">
    <source>
        <dbReference type="ARBA" id="ARBA00022692"/>
    </source>
</evidence>